<protein>
    <recommendedName>
        <fullName evidence="3">Secretion system C-terminal sorting domain-containing protein</fullName>
    </recommendedName>
</protein>
<comment type="caution">
    <text evidence="4">The sequence shown here is derived from an EMBL/GenBank/DDBJ whole genome shotgun (WGS) entry which is preliminary data.</text>
</comment>
<dbReference type="NCBIfam" id="TIGR04183">
    <property type="entry name" value="Por_Secre_tail"/>
    <property type="match status" value="1"/>
</dbReference>
<organism evidence="4 5">
    <name type="scientific">Patiriisocius marinistellae</name>
    <dbReference type="NCBI Taxonomy" id="2494560"/>
    <lineage>
        <taxon>Bacteria</taxon>
        <taxon>Pseudomonadati</taxon>
        <taxon>Bacteroidota</taxon>
        <taxon>Flavobacteriia</taxon>
        <taxon>Flavobacteriales</taxon>
        <taxon>Flavobacteriaceae</taxon>
        <taxon>Patiriisocius</taxon>
    </lineage>
</organism>
<name>A0A5J4FUU8_9FLAO</name>
<reference evidence="4 5" key="1">
    <citation type="submission" date="2019-08" db="EMBL/GenBank/DDBJ databases">
        <title>Ulvibacter marinistellae sp. nov., isolated from a starfish, Patiria pectinifera.</title>
        <authorList>
            <person name="Kawano K."/>
            <person name="Ushijima N."/>
            <person name="Kihara M."/>
            <person name="Itoh H."/>
        </authorList>
    </citation>
    <scope>NUCLEOTIDE SEQUENCE [LARGE SCALE GENOMIC DNA]</scope>
    <source>
        <strain evidence="4 5">KK4</strain>
    </source>
</reference>
<dbReference type="OrthoDB" id="1288696at2"/>
<evidence type="ECO:0000259" key="3">
    <source>
        <dbReference type="Pfam" id="PF18962"/>
    </source>
</evidence>
<evidence type="ECO:0000313" key="5">
    <source>
        <dbReference type="Proteomes" id="UP000326994"/>
    </source>
</evidence>
<dbReference type="AlphaFoldDB" id="A0A5J4FUU8"/>
<evidence type="ECO:0000256" key="2">
    <source>
        <dbReference type="SAM" id="SignalP"/>
    </source>
</evidence>
<evidence type="ECO:0000256" key="1">
    <source>
        <dbReference type="ARBA" id="ARBA00022729"/>
    </source>
</evidence>
<feature type="chain" id="PRO_5023806711" description="Secretion system C-terminal sorting domain-containing protein" evidence="2">
    <location>
        <begin position="20"/>
        <end position="320"/>
    </location>
</feature>
<dbReference type="Proteomes" id="UP000326994">
    <property type="component" value="Unassembled WGS sequence"/>
</dbReference>
<accession>A0A5J4FUU8</accession>
<sequence length="320" mass="33888">MKKITLLMASFALAVSANAQDFASESNVQGISNGGNSTEAVLWDQPSTGANGVVSTFYDDTQSGVAIADDFELTEGSRIETITAYGFQNELTLQDIITGYDLFIFNNDPATNTPDGDYSGGAVLEVFNADPNGGSLTITQDAGYEFIIDVTEANGGDDVVLPAGIYWVSIRPRMATGGVDLTNRWNWFKSDAVGPLSSAHLIDPSDIFGGGYTDWTSYENLGITDYNSTAFLIEGEPALSVNDNALSQISVFPNPASDILNIKVPANVEINSVALYDILGKRASATISNGQINVAGLTSGVYMLNITTTAGTLTEKVIIK</sequence>
<proteinExistence type="predicted"/>
<dbReference type="RefSeq" id="WP_151893594.1">
    <property type="nucleotide sequence ID" value="NZ_BKCF01000001.1"/>
</dbReference>
<feature type="signal peptide" evidence="2">
    <location>
        <begin position="1"/>
        <end position="19"/>
    </location>
</feature>
<evidence type="ECO:0000313" key="4">
    <source>
        <dbReference type="EMBL" id="GEQ85690.1"/>
    </source>
</evidence>
<dbReference type="InterPro" id="IPR026444">
    <property type="entry name" value="Secre_tail"/>
</dbReference>
<keyword evidence="5" id="KW-1185">Reference proteome</keyword>
<feature type="domain" description="Secretion system C-terminal sorting" evidence="3">
    <location>
        <begin position="251"/>
        <end position="319"/>
    </location>
</feature>
<keyword evidence="1 2" id="KW-0732">Signal</keyword>
<dbReference type="EMBL" id="BKCF01000001">
    <property type="protein sequence ID" value="GEQ85690.1"/>
    <property type="molecule type" value="Genomic_DNA"/>
</dbReference>
<dbReference type="Pfam" id="PF18962">
    <property type="entry name" value="Por_Secre_tail"/>
    <property type="match status" value="1"/>
</dbReference>
<gene>
    <name evidence="4" type="ORF">ULMS_11980</name>
</gene>